<keyword evidence="5" id="KW-0511">Multifunctional enzyme</keyword>
<dbReference type="GO" id="GO:0031177">
    <property type="term" value="F:phosphopantetheine binding"/>
    <property type="evidence" value="ECO:0007669"/>
    <property type="project" value="InterPro"/>
</dbReference>
<feature type="region of interest" description="N-terminal hotdog fold" evidence="7">
    <location>
        <begin position="926"/>
        <end position="1044"/>
    </location>
</feature>
<dbReference type="Pfam" id="PF02801">
    <property type="entry name" value="Ketoacyl-synt_C"/>
    <property type="match status" value="1"/>
</dbReference>
<dbReference type="Pfam" id="PF00109">
    <property type="entry name" value="ketoacyl-synt"/>
    <property type="match status" value="1"/>
</dbReference>
<evidence type="ECO:0000259" key="8">
    <source>
        <dbReference type="PROSITE" id="PS50075"/>
    </source>
</evidence>
<dbReference type="InterPro" id="IPR020843">
    <property type="entry name" value="ER"/>
</dbReference>
<dbReference type="GO" id="GO:0006633">
    <property type="term" value="P:fatty acid biosynthetic process"/>
    <property type="evidence" value="ECO:0007669"/>
    <property type="project" value="InterPro"/>
</dbReference>
<dbReference type="InterPro" id="IPR029063">
    <property type="entry name" value="SAM-dependent_MTases_sf"/>
</dbReference>
<dbReference type="InterPro" id="IPR049900">
    <property type="entry name" value="PKS_mFAS_DH"/>
</dbReference>
<dbReference type="Gene3D" id="1.10.1200.10">
    <property type="entry name" value="ACP-like"/>
    <property type="match status" value="1"/>
</dbReference>
<dbReference type="InterPro" id="IPR014031">
    <property type="entry name" value="Ketoacyl_synth_C"/>
</dbReference>
<dbReference type="Gene3D" id="3.40.50.720">
    <property type="entry name" value="NAD(P)-binding Rossmann-like Domain"/>
    <property type="match status" value="2"/>
</dbReference>
<dbReference type="Pfam" id="PF14765">
    <property type="entry name" value="PS-DH"/>
    <property type="match status" value="1"/>
</dbReference>
<dbReference type="PROSITE" id="PS52004">
    <property type="entry name" value="KS3_2"/>
    <property type="match status" value="1"/>
</dbReference>
<keyword evidence="1" id="KW-0596">Phosphopantetheine</keyword>
<dbReference type="InterPro" id="IPR009081">
    <property type="entry name" value="PP-bd_ACP"/>
</dbReference>
<dbReference type="InterPro" id="IPR018201">
    <property type="entry name" value="Ketoacyl_synth_AS"/>
</dbReference>
<feature type="active site" description="Proton donor; for dehydratase activity" evidence="7">
    <location>
        <position position="1115"/>
    </location>
</feature>
<reference evidence="11 12" key="2">
    <citation type="submission" date="2018-03" db="EMBL/GenBank/DDBJ databases">
        <authorList>
            <person name="Keele B.F."/>
        </authorList>
    </citation>
    <scope>NUCLEOTIDE SEQUENCE [LARGE SCALE GENOMIC DNA]</scope>
    <source>
        <strain evidence="11 12">CCALA 016</strain>
    </source>
</reference>
<dbReference type="RefSeq" id="WP_106456849.1">
    <property type="nucleotide sequence ID" value="NZ_PXOH01000009.1"/>
</dbReference>
<organism evidence="11 12">
    <name type="scientific">Aphanothece hegewaldii CCALA 016</name>
    <dbReference type="NCBI Taxonomy" id="2107694"/>
    <lineage>
        <taxon>Bacteria</taxon>
        <taxon>Bacillati</taxon>
        <taxon>Cyanobacteriota</taxon>
        <taxon>Cyanophyceae</taxon>
        <taxon>Oscillatoriophycideae</taxon>
        <taxon>Chroococcales</taxon>
        <taxon>Aphanothecaceae</taxon>
        <taxon>Aphanothece</taxon>
    </lineage>
</organism>
<dbReference type="InterPro" id="IPR020806">
    <property type="entry name" value="PKS_PP-bd"/>
</dbReference>
<sequence length="2480" mass="277159">MSQTPDYRSLMQNALLELREMRAKLKDLEGSKTEPIAIIGMGCRFPQADNPDAFWQLLKEGKNAITEVPKNRWDIEEYYDPKPNQAGKMYTRHGGFIEQLAEFDPQFFGISPREAESLDPQQRLLLEVSWEALENAGIVPQTLIGSLTGVFIGMSSNDYSQQLLTRNVKDIDAYLATGNSHSVGAGRLSFSLGLIGPSLAVDTACSSSLVAVHLAVTSLRNRECNLALVGGVNRILSPEFSINFCQAHMLAADGRCKTFDAAADGFVRAEGCGTIVLKRLADARTDGDQILAVIRGSAMNQDGRSSGLTVPNGPSQQAVIRQALENANVSPQQVSYIEAHGTGTALGDPIEIGALGTVFGKNRTFDSPLLVGSVKTNFGHLEAAAGIAGLIKVVLSLQHQKIPPHLHFQTPNPYIDWDALPISIPTKITPWLTDERFAGVSSFGFSGTNAHIILENVPPVEPNDIFQERPLHLLTISAKSSITLEQLVQGYQDQLAAHLDLNLGDLCFSANTGRAHFSHRLSLVAASTAELAEKLMAFREKQEFTGVFQGIVEDSESPKIAFLFTGQGSQYLRMGEELYQTQPLFRKTLDYCAEILQPYLEKPLLEILYPLQTEHDTSLLDETAYTQPALFALEYALYQLWISWGIQPDYVMGHSVGEYVAACVAGVFSLEDGLKLIVTRARLMQALPKNGEMVAIAASEKQIESLIQAYQKHVSIAALNGLENTVISGEQQAIKDIIQVLEEQGIKTKKLAVSHAFHSPLMEPILNDFEKVAQQINYSLPRLKMISNLTGTVVTDEIANSSYWCRHIRQSVRFADGINYLKDCDIFLEIGAKSTLLGMARPILETDNHQSYLWLPSLRQGQKDWQTLLLSLANLSVHGVKINWLEFDKNYPRRRLNLPNYPFERQAYWFKPSRQETRLNTTNSVHPLLGQKLNLAKLNSVYFENVLDLETFPFLLEHRILGNIVFPMAGYLEMGIAAAKILNETDTLVIENFQIQQPLFLEKNKTIQLIFSAEQNFEIYSSEPQSNHWLLHASGKIVSEKQARENIHLEDIKKNCTHSVKINDYYEQFKLNGLDYGKNFRAIIQLWQLQKTALGKIKLPENLVSDYFFHPVLLDACLQVIGATFKHDVEQTYLPVGIESLTVYSIPPNITEVWSYAVIQDSKKVDLTIFTTTGQTLIKIEGLELKPIQAKAELDCLYRIEWRTQAQLENSYLAPHYFLKPEVIQSSLEPECQSLIDSLQSYQVILEKLEKLSIEYVLNAVHEMGWKFQLEQTFTTSEIAETLGIVSQHFRLFERLLQMLSEERILQKNEQQWQVIKMPSPSLISLESLLNDYPIATTELTLLDRCGSHLAKVLKGECEPKNLLFPEGDLTKLTSLYQDSTGAKVMNLIMQKNITLALEKIPSGQKVRILEIGAGTGGTTSYLLPHLKPEQTEYCFTDVSPLFTTKAQDKFKDYSFVTYEVLDIERDPKVQGFGVEQYDLIIAANVLHATRDLRQTLKHIYQLLSSEGMLVLLEGTQPLRWFDLIFGLTEGWWKFSDTEIRSSYPLISANQWIKLLENQRFIHSVTLSSDSQQAVIIAQKSQTWLIFADQNGISQQLAEKLRSHGNHCMIIFGGKQYQKISEQEYQINPTDINDFRRLAEVFQDIPLKISYLWGLDTPESQNLDLETLQLTNQINCSSLLNLVQSFSSINSLYLITRGAIATGTDKPISVAQSPIWGLGKVIALEYPNINCKRIDLDVDASLDEQVQLLFTEISSQNQEEQITFRNSIRQVARLTRYSPQNNTNKPVGLTTSQRGILDNLQLEPITRRLPNGDEVEIKIQATGLNFIDVLDALGLLSFERDGFGVECAGEVVTVGKEVKGIKAGDAVIALAPSSLSQYVTVNRAMVVPKPEFLCFAEATTIPANFLTAYYALHHIAKISRGDRILIHAAASGTGMAVVQIAQKAGAEVFATASPKKWDALRKMGVQHLMNSRSLDFASIIQKITQGKGVDIVLNSLSGEFIPKSLSVLSEKGRFIEIGKRDIWTTEQVHQLKPNVEYFLVDLMTVAQKEPQFVQSMLMQLVQQFQEKTLKPLPYKTYPISESSTAFRRMSLGQHIGKIVITPHHEFKYRDTYLITGGLGGLGLLVARWLIEKGVRHLVLVSRRDANSEQLAELEQKGAKIIVRQADVSQPEQLIQVLAEIKDSLPPLRGVIHAAGILDDGVLEHMNWSRFETVMTPKVQGAWNLHTLTLNLPLDCFVLFSSAASLLGSPGQGNHVAANRFLDSLAHYRQSIALPAMSINWGAWSEIGAAASKQVSFQGIGAISPEQGLNILEQLMSEAVAQVGVIPINWTKYPLKTPFYADFSEINQLQPKQQSDILQQIIGKRGNERQAFLITYLQTEVAKVLGLPSAKLPHPQQGFFDLGLDSLMSVELRNRLEANLGLTIPATAIFEYPTIKALSQYIIDKGLQLEETPALTEISSITQELEELEALLNIEQPDKPS</sequence>
<dbReference type="SMART" id="SM00827">
    <property type="entry name" value="PKS_AT"/>
    <property type="match status" value="1"/>
</dbReference>
<evidence type="ECO:0000313" key="11">
    <source>
        <dbReference type="EMBL" id="PSF37367.1"/>
    </source>
</evidence>
<dbReference type="PROSITE" id="PS00606">
    <property type="entry name" value="KS3_1"/>
    <property type="match status" value="1"/>
</dbReference>
<feature type="active site" description="Proton acceptor; for dehydratase activity" evidence="7">
    <location>
        <position position="958"/>
    </location>
</feature>
<dbReference type="SUPFAM" id="SSF47336">
    <property type="entry name" value="ACP-like"/>
    <property type="match status" value="1"/>
</dbReference>
<dbReference type="PANTHER" id="PTHR43775">
    <property type="entry name" value="FATTY ACID SYNTHASE"/>
    <property type="match status" value="1"/>
</dbReference>
<feature type="domain" description="Carrier" evidence="8">
    <location>
        <begin position="2370"/>
        <end position="2445"/>
    </location>
</feature>
<keyword evidence="3" id="KW-0808">Transferase</keyword>
<dbReference type="SMART" id="SM01294">
    <property type="entry name" value="PKS_PP_betabranch"/>
    <property type="match status" value="1"/>
</dbReference>
<dbReference type="GO" id="GO:0005737">
    <property type="term" value="C:cytoplasm"/>
    <property type="evidence" value="ECO:0007669"/>
    <property type="project" value="TreeGrafter"/>
</dbReference>
<dbReference type="GO" id="GO:0004312">
    <property type="term" value="F:fatty acid synthase activity"/>
    <property type="evidence" value="ECO:0007669"/>
    <property type="project" value="TreeGrafter"/>
</dbReference>
<dbReference type="PROSITE" id="PS50075">
    <property type="entry name" value="CARRIER"/>
    <property type="match status" value="1"/>
</dbReference>
<dbReference type="InterPro" id="IPR006162">
    <property type="entry name" value="Ppantetheine_attach_site"/>
</dbReference>
<dbReference type="Pfam" id="PF00698">
    <property type="entry name" value="Acyl_transf_1"/>
    <property type="match status" value="1"/>
</dbReference>
<name>A0A2T1LYD8_9CHRO</name>
<dbReference type="PROSITE" id="PS52019">
    <property type="entry name" value="PKS_MFAS_DH"/>
    <property type="match status" value="1"/>
</dbReference>
<dbReference type="Gene3D" id="3.40.47.10">
    <property type="match status" value="1"/>
</dbReference>
<dbReference type="SMART" id="SM00823">
    <property type="entry name" value="PKS_PP"/>
    <property type="match status" value="1"/>
</dbReference>
<dbReference type="SUPFAM" id="SSF53335">
    <property type="entry name" value="S-adenosyl-L-methionine-dependent methyltransferases"/>
    <property type="match status" value="1"/>
</dbReference>
<protein>
    <submittedName>
        <fullName evidence="11">Beta-ketoacyl synthase</fullName>
    </submittedName>
</protein>
<dbReference type="InterPro" id="IPR014030">
    <property type="entry name" value="Ketoacyl_synth_N"/>
</dbReference>
<dbReference type="SUPFAM" id="SSF55048">
    <property type="entry name" value="Probable ACP-binding domain of malonyl-CoA ACP transacylase"/>
    <property type="match status" value="1"/>
</dbReference>
<evidence type="ECO:0000259" key="9">
    <source>
        <dbReference type="PROSITE" id="PS52004"/>
    </source>
</evidence>
<dbReference type="CDD" id="cd02440">
    <property type="entry name" value="AdoMet_MTases"/>
    <property type="match status" value="1"/>
</dbReference>
<dbReference type="Gene3D" id="3.10.129.110">
    <property type="entry name" value="Polyketide synthase dehydratase"/>
    <property type="match status" value="1"/>
</dbReference>
<evidence type="ECO:0000256" key="6">
    <source>
        <dbReference type="ARBA" id="ARBA00023315"/>
    </source>
</evidence>
<dbReference type="SUPFAM" id="SSF52151">
    <property type="entry name" value="FabD/lysophospholipase-like"/>
    <property type="match status" value="1"/>
</dbReference>
<dbReference type="Pfam" id="PF21089">
    <property type="entry name" value="PKS_DH_N"/>
    <property type="match status" value="1"/>
</dbReference>
<dbReference type="InterPro" id="IPR014043">
    <property type="entry name" value="Acyl_transferase_dom"/>
</dbReference>
<dbReference type="PROSITE" id="PS00012">
    <property type="entry name" value="PHOSPHOPANTETHEINE"/>
    <property type="match status" value="1"/>
</dbReference>
<dbReference type="InterPro" id="IPR011032">
    <property type="entry name" value="GroES-like_sf"/>
</dbReference>
<dbReference type="InterPro" id="IPR057326">
    <property type="entry name" value="KR_dom"/>
</dbReference>
<dbReference type="Pfam" id="PF22621">
    <property type="entry name" value="CurL-like_PKS_C"/>
    <property type="match status" value="1"/>
</dbReference>
<reference evidence="11 12" key="1">
    <citation type="submission" date="2018-03" db="EMBL/GenBank/DDBJ databases">
        <title>The ancient ancestry and fast evolution of plastids.</title>
        <authorList>
            <person name="Moore K.R."/>
            <person name="Magnabosco C."/>
            <person name="Momper L."/>
            <person name="Gold D.A."/>
            <person name="Bosak T."/>
            <person name="Fournier G.P."/>
        </authorList>
    </citation>
    <scope>NUCLEOTIDE SEQUENCE [LARGE SCALE GENOMIC DNA]</scope>
    <source>
        <strain evidence="11 12">CCALA 016</strain>
    </source>
</reference>
<dbReference type="PANTHER" id="PTHR43775:SF37">
    <property type="entry name" value="SI:DKEY-61P9.11"/>
    <property type="match status" value="1"/>
</dbReference>
<dbReference type="GO" id="GO:0071770">
    <property type="term" value="P:DIM/DIP cell wall layer assembly"/>
    <property type="evidence" value="ECO:0007669"/>
    <property type="project" value="TreeGrafter"/>
</dbReference>
<dbReference type="CDD" id="cd00833">
    <property type="entry name" value="PKS"/>
    <property type="match status" value="1"/>
</dbReference>
<dbReference type="Pfam" id="PF08240">
    <property type="entry name" value="ADH_N"/>
    <property type="match status" value="1"/>
</dbReference>
<dbReference type="InterPro" id="IPR016039">
    <property type="entry name" value="Thiolase-like"/>
</dbReference>
<dbReference type="GO" id="GO:0004315">
    <property type="term" value="F:3-oxoacyl-[acyl-carrier-protein] synthase activity"/>
    <property type="evidence" value="ECO:0007669"/>
    <property type="project" value="InterPro"/>
</dbReference>
<dbReference type="SMART" id="SM00826">
    <property type="entry name" value="PKS_DH"/>
    <property type="match status" value="1"/>
</dbReference>
<dbReference type="Pfam" id="PF21394">
    <property type="entry name" value="Beta-ketacyl_N"/>
    <property type="match status" value="1"/>
</dbReference>
<dbReference type="InterPro" id="IPR036736">
    <property type="entry name" value="ACP-like_sf"/>
</dbReference>
<proteinExistence type="predicted"/>
<dbReference type="InterPro" id="IPR049490">
    <property type="entry name" value="C883_1060-like_KR_N"/>
</dbReference>
<evidence type="ECO:0000256" key="1">
    <source>
        <dbReference type="ARBA" id="ARBA00022450"/>
    </source>
</evidence>
<dbReference type="InterPro" id="IPR036291">
    <property type="entry name" value="NAD(P)-bd_dom_sf"/>
</dbReference>
<accession>A0A2T1LYD8</accession>
<dbReference type="InterPro" id="IPR016035">
    <property type="entry name" value="Acyl_Trfase/lysoPLipase"/>
</dbReference>
<comment type="caution">
    <text evidence="11">The sequence shown here is derived from an EMBL/GenBank/DDBJ whole genome shotgun (WGS) entry which is preliminary data.</text>
</comment>
<dbReference type="InterPro" id="IPR050091">
    <property type="entry name" value="PKS_NRPS_Biosynth_Enz"/>
</dbReference>
<evidence type="ECO:0000259" key="10">
    <source>
        <dbReference type="PROSITE" id="PS52019"/>
    </source>
</evidence>
<feature type="domain" description="PKS/mFAS DH" evidence="10">
    <location>
        <begin position="926"/>
        <end position="1194"/>
    </location>
</feature>
<dbReference type="GO" id="GO:0005886">
    <property type="term" value="C:plasma membrane"/>
    <property type="evidence" value="ECO:0007669"/>
    <property type="project" value="TreeGrafter"/>
</dbReference>
<dbReference type="InterPro" id="IPR013217">
    <property type="entry name" value="Methyltransf_12"/>
</dbReference>
<dbReference type="Gene3D" id="3.40.50.150">
    <property type="entry name" value="Vaccinia Virus protein VP39"/>
    <property type="match status" value="1"/>
</dbReference>
<dbReference type="SUPFAM" id="SSF51735">
    <property type="entry name" value="NAD(P)-binding Rossmann-fold domains"/>
    <property type="match status" value="3"/>
</dbReference>
<dbReference type="SMART" id="SM00822">
    <property type="entry name" value="PKS_KR"/>
    <property type="match status" value="1"/>
</dbReference>
<keyword evidence="6" id="KW-0012">Acyltransferase</keyword>
<gene>
    <name evidence="11" type="ORF">C7H19_10595</name>
</gene>
<dbReference type="CDD" id="cd08955">
    <property type="entry name" value="KR_2_FAS_SDR_x"/>
    <property type="match status" value="1"/>
</dbReference>
<dbReference type="FunFam" id="3.40.50.720:FF:000209">
    <property type="entry name" value="Polyketide synthase Pks12"/>
    <property type="match status" value="1"/>
</dbReference>
<dbReference type="SMART" id="SM00825">
    <property type="entry name" value="PKS_KS"/>
    <property type="match status" value="1"/>
</dbReference>
<dbReference type="SUPFAM" id="SSF53901">
    <property type="entry name" value="Thiolase-like"/>
    <property type="match status" value="1"/>
</dbReference>
<evidence type="ECO:0000313" key="12">
    <source>
        <dbReference type="Proteomes" id="UP000239001"/>
    </source>
</evidence>
<dbReference type="InterPro" id="IPR042104">
    <property type="entry name" value="PKS_dehydratase_sf"/>
</dbReference>
<dbReference type="InterPro" id="IPR013968">
    <property type="entry name" value="PKS_KR"/>
</dbReference>
<dbReference type="EMBL" id="PXOH01000009">
    <property type="protein sequence ID" value="PSF37367.1"/>
    <property type="molecule type" value="Genomic_DNA"/>
</dbReference>
<dbReference type="FunFam" id="3.40.47.10:FF:000019">
    <property type="entry name" value="Polyketide synthase type I"/>
    <property type="match status" value="1"/>
</dbReference>
<dbReference type="InterPro" id="IPR020807">
    <property type="entry name" value="PKS_DH"/>
</dbReference>
<dbReference type="InterPro" id="IPR020841">
    <property type="entry name" value="PKS_Beta-ketoAc_synthase_dom"/>
</dbReference>
<dbReference type="Pfam" id="PF08242">
    <property type="entry name" value="Methyltransf_12"/>
    <property type="match status" value="1"/>
</dbReference>
<dbReference type="FunFam" id="3.40.366.10:FF:000002">
    <property type="entry name" value="Probable polyketide synthase 2"/>
    <property type="match status" value="1"/>
</dbReference>
<dbReference type="InterPro" id="IPR049552">
    <property type="entry name" value="PKS_DH_N"/>
</dbReference>
<dbReference type="Gene3D" id="3.30.70.3290">
    <property type="match status" value="1"/>
</dbReference>
<dbReference type="GO" id="GO:0016491">
    <property type="term" value="F:oxidoreductase activity"/>
    <property type="evidence" value="ECO:0007669"/>
    <property type="project" value="InterPro"/>
</dbReference>
<feature type="domain" description="Ketosynthase family 3 (KS3)" evidence="9">
    <location>
        <begin position="33"/>
        <end position="456"/>
    </location>
</feature>
<evidence type="ECO:0000256" key="7">
    <source>
        <dbReference type="PROSITE-ProRule" id="PRU01363"/>
    </source>
</evidence>
<evidence type="ECO:0000256" key="3">
    <source>
        <dbReference type="ARBA" id="ARBA00022679"/>
    </source>
</evidence>
<dbReference type="Gene3D" id="3.40.50.11460">
    <property type="match status" value="1"/>
</dbReference>
<keyword evidence="4" id="KW-0521">NADP</keyword>
<feature type="region of interest" description="C-terminal hotdog fold" evidence="7">
    <location>
        <begin position="1057"/>
        <end position="1194"/>
    </location>
</feature>
<dbReference type="InterPro" id="IPR001227">
    <property type="entry name" value="Ac_transferase_dom_sf"/>
</dbReference>
<dbReference type="Gene3D" id="3.90.180.10">
    <property type="entry name" value="Medium-chain alcohol dehydrogenases, catalytic domain"/>
    <property type="match status" value="1"/>
</dbReference>
<dbReference type="InterPro" id="IPR049551">
    <property type="entry name" value="PKS_DH_C"/>
</dbReference>
<dbReference type="Pfam" id="PF13602">
    <property type="entry name" value="ADH_zinc_N_2"/>
    <property type="match status" value="1"/>
</dbReference>
<dbReference type="Proteomes" id="UP000239001">
    <property type="component" value="Unassembled WGS sequence"/>
</dbReference>
<dbReference type="InterPro" id="IPR016036">
    <property type="entry name" value="Malonyl_transacylase_ACP-bd"/>
</dbReference>
<evidence type="ECO:0000256" key="4">
    <source>
        <dbReference type="ARBA" id="ARBA00022857"/>
    </source>
</evidence>
<dbReference type="InterPro" id="IPR013154">
    <property type="entry name" value="ADH-like_N"/>
</dbReference>
<keyword evidence="12" id="KW-1185">Reference proteome</keyword>
<dbReference type="Pfam" id="PF08659">
    <property type="entry name" value="KR"/>
    <property type="match status" value="1"/>
</dbReference>
<dbReference type="SUPFAM" id="SSF50129">
    <property type="entry name" value="GroES-like"/>
    <property type="match status" value="1"/>
</dbReference>
<evidence type="ECO:0000256" key="5">
    <source>
        <dbReference type="ARBA" id="ARBA00023268"/>
    </source>
</evidence>
<dbReference type="Pfam" id="PF00550">
    <property type="entry name" value="PP-binding"/>
    <property type="match status" value="1"/>
</dbReference>
<dbReference type="CDD" id="cd05195">
    <property type="entry name" value="enoyl_red"/>
    <property type="match status" value="1"/>
</dbReference>
<keyword evidence="2" id="KW-0597">Phosphoprotein</keyword>
<dbReference type="SMART" id="SM00829">
    <property type="entry name" value="PKS_ER"/>
    <property type="match status" value="1"/>
</dbReference>
<evidence type="ECO:0000256" key="2">
    <source>
        <dbReference type="ARBA" id="ARBA00022553"/>
    </source>
</evidence>
<dbReference type="Gene3D" id="3.40.366.10">
    <property type="entry name" value="Malonyl-Coenzyme A Acyl Carrier Protein, domain 2"/>
    <property type="match status" value="1"/>
</dbReference>
<dbReference type="OrthoDB" id="499075at2"/>